<dbReference type="EMBL" id="QUNS01000002">
    <property type="protein sequence ID" value="REH54837.1"/>
    <property type="molecule type" value="Genomic_DNA"/>
</dbReference>
<protein>
    <recommendedName>
        <fullName evidence="4">PH (Pleckstrin Homology) domain-containing protein</fullName>
    </recommendedName>
</protein>
<evidence type="ECO:0000313" key="3">
    <source>
        <dbReference type="Proteomes" id="UP000256884"/>
    </source>
</evidence>
<dbReference type="Proteomes" id="UP000256884">
    <property type="component" value="Unassembled WGS sequence"/>
</dbReference>
<keyword evidence="1" id="KW-0812">Transmembrane</keyword>
<gene>
    <name evidence="2" type="ORF">C7448_102363</name>
</gene>
<keyword evidence="1" id="KW-0472">Membrane</keyword>
<comment type="caution">
    <text evidence="2">The sequence shown here is derived from an EMBL/GenBank/DDBJ whole genome shotgun (WGS) entry which is preliminary data.</text>
</comment>
<dbReference type="AlphaFoldDB" id="A0A3E0I873"/>
<keyword evidence="3" id="KW-1185">Reference proteome</keyword>
<evidence type="ECO:0000313" key="2">
    <source>
        <dbReference type="EMBL" id="REH54837.1"/>
    </source>
</evidence>
<accession>A0A3E0I873</accession>
<feature type="transmembrane region" description="Helical" evidence="1">
    <location>
        <begin position="43"/>
        <end position="63"/>
    </location>
</feature>
<feature type="transmembrane region" description="Helical" evidence="1">
    <location>
        <begin position="12"/>
        <end position="31"/>
    </location>
</feature>
<dbReference type="RefSeq" id="WP_211321888.1">
    <property type="nucleotide sequence ID" value="NZ_QUNS01000002.1"/>
</dbReference>
<evidence type="ECO:0008006" key="4">
    <source>
        <dbReference type="Google" id="ProtNLM"/>
    </source>
</evidence>
<name>A0A3E0I873_9FLAO</name>
<proteinExistence type="predicted"/>
<reference evidence="2 3" key="1">
    <citation type="submission" date="2018-08" db="EMBL/GenBank/DDBJ databases">
        <title>Genomic Encyclopedia of Type Strains, Phase IV (KMG-IV): sequencing the most valuable type-strain genomes for metagenomic binning, comparative biology and taxonomic classification.</title>
        <authorList>
            <person name="Goeker M."/>
        </authorList>
    </citation>
    <scope>NUCLEOTIDE SEQUENCE [LARGE SCALE GENOMIC DNA]</scope>
    <source>
        <strain evidence="2 3">DSM 18841</strain>
    </source>
</reference>
<organism evidence="2 3">
    <name type="scientific">Tenacibaculum gallaicum</name>
    <dbReference type="NCBI Taxonomy" id="561505"/>
    <lineage>
        <taxon>Bacteria</taxon>
        <taxon>Pseudomonadati</taxon>
        <taxon>Bacteroidota</taxon>
        <taxon>Flavobacteriia</taxon>
        <taxon>Flavobacteriales</taxon>
        <taxon>Flavobacteriaceae</taxon>
        <taxon>Tenacibaculum</taxon>
    </lineage>
</organism>
<evidence type="ECO:0000256" key="1">
    <source>
        <dbReference type="SAM" id="Phobius"/>
    </source>
</evidence>
<sequence length="166" mass="19478">MKIFKEEQRFTQSWLIILMTISIIVSITLIIKEYMKESSTMSSTEFIITLLGITLSITFIFFFKLTTRIDEIGIHYQFFPFHLSMRKITWIEINKIHIRKYEPISEYGGWGLKGGFLWNKEKGTAINISGNIGIQLELKSGKKLLIGTKKEQEVKRVLENYQYKIN</sequence>
<keyword evidence="1" id="KW-1133">Transmembrane helix</keyword>